<organism evidence="1 2">
    <name type="scientific">Bacillus cereus VD021</name>
    <dbReference type="NCBI Taxonomy" id="1053224"/>
    <lineage>
        <taxon>Bacteria</taxon>
        <taxon>Bacillati</taxon>
        <taxon>Bacillota</taxon>
        <taxon>Bacilli</taxon>
        <taxon>Bacillales</taxon>
        <taxon>Bacillaceae</taxon>
        <taxon>Bacillus</taxon>
        <taxon>Bacillus cereus group</taxon>
    </lineage>
</organism>
<dbReference type="AlphaFoldDB" id="R8HC67"/>
<name>R8HC67_BACCE</name>
<dbReference type="HOGENOM" id="CLU_1286597_0_0_9"/>
<comment type="caution">
    <text evidence="1">The sequence shown here is derived from an EMBL/GenBank/DDBJ whole genome shotgun (WGS) entry which is preliminary data.</text>
</comment>
<evidence type="ECO:0008006" key="3">
    <source>
        <dbReference type="Google" id="ProtNLM"/>
    </source>
</evidence>
<evidence type="ECO:0000313" key="1">
    <source>
        <dbReference type="EMBL" id="EOO70346.1"/>
    </source>
</evidence>
<dbReference type="Pfam" id="PF07799">
    <property type="entry name" value="DUF1643"/>
    <property type="match status" value="1"/>
</dbReference>
<evidence type="ECO:0000313" key="2">
    <source>
        <dbReference type="Proteomes" id="UP000014040"/>
    </source>
</evidence>
<protein>
    <recommendedName>
        <fullName evidence="3">DUF1643 domain-containing protein</fullName>
    </recommendedName>
</protein>
<accession>R8HC67</accession>
<dbReference type="RefSeq" id="WP_016102822.1">
    <property type="nucleotide sequence ID" value="NZ_KB976282.1"/>
</dbReference>
<dbReference type="Proteomes" id="UP000014040">
    <property type="component" value="Unassembled WGS sequence"/>
</dbReference>
<sequence length="214" mass="24647">MNVNVNKCIPYPAGCIVQNISPIGDVNKRYSLEVAIDSNTSIDKSMATVIMMNPSKATKICSDDTVNKVLRFFKKYKNIPIKKVTILNLFPYYETDSAELAKYVDNNDSNDLQENINRFENYINECDLIVLAWGDVPSGFSAKTHNEYVKKTMDIITAAQKKNVVYVFKDNRFAKNQIITQKQRPRHPNRITLDDLYKIQSYSFDRDLLKIKLT</sequence>
<proteinExistence type="predicted"/>
<reference evidence="1 2" key="1">
    <citation type="submission" date="2012-12" db="EMBL/GenBank/DDBJ databases">
        <title>The Genome Sequence of Bacillus cereus VD021.</title>
        <authorList>
            <consortium name="The Broad Institute Genome Sequencing Platform"/>
            <consortium name="The Broad Institute Genome Sequencing Center for Infectious Disease"/>
            <person name="Feldgarden M."/>
            <person name="Van der Auwera G.A."/>
            <person name="Mahillon J."/>
            <person name="Duprez V."/>
            <person name="Timmery S."/>
            <person name="Mattelet C."/>
            <person name="Dierick K."/>
            <person name="Sun M."/>
            <person name="Yu Z."/>
            <person name="Zhu L."/>
            <person name="Hu X."/>
            <person name="Shank E.B."/>
            <person name="Swiecicka I."/>
            <person name="Hansen B.M."/>
            <person name="Andrup L."/>
            <person name="Walker B."/>
            <person name="Young S.K."/>
            <person name="Zeng Q."/>
            <person name="Gargeya S."/>
            <person name="Fitzgerald M."/>
            <person name="Haas B."/>
            <person name="Abouelleil A."/>
            <person name="Alvarado L."/>
            <person name="Arachchi H.M."/>
            <person name="Berlin A.M."/>
            <person name="Chapman S.B."/>
            <person name="Dewar J."/>
            <person name="Goldberg J."/>
            <person name="Griggs A."/>
            <person name="Gujja S."/>
            <person name="Hansen M."/>
            <person name="Howarth C."/>
            <person name="Imamovic A."/>
            <person name="Larimer J."/>
            <person name="McCowan C."/>
            <person name="Murphy C."/>
            <person name="Neiman D."/>
            <person name="Pearson M."/>
            <person name="Priest M."/>
            <person name="Roberts A."/>
            <person name="Saif S."/>
            <person name="Shea T."/>
            <person name="Sisk P."/>
            <person name="Sykes S."/>
            <person name="Wortman J."/>
            <person name="Nusbaum C."/>
            <person name="Birren B."/>
        </authorList>
    </citation>
    <scope>NUCLEOTIDE SEQUENCE [LARGE SCALE GENOMIC DNA]</scope>
    <source>
        <strain evidence="1 2">VD021</strain>
    </source>
</reference>
<gene>
    <name evidence="1" type="ORF">IIC_04788</name>
</gene>
<dbReference type="PATRIC" id="fig|1053224.3.peg.4834"/>
<dbReference type="InterPro" id="IPR012441">
    <property type="entry name" value="DUF1643"/>
</dbReference>
<dbReference type="EMBL" id="AHES01000055">
    <property type="protein sequence ID" value="EOO70346.1"/>
    <property type="molecule type" value="Genomic_DNA"/>
</dbReference>